<name>A0A8S9KS92_BRACR</name>
<evidence type="ECO:0000313" key="3">
    <source>
        <dbReference type="EMBL" id="KAF2598280.1"/>
    </source>
</evidence>
<feature type="region of interest" description="Disordered" evidence="1">
    <location>
        <begin position="1"/>
        <end position="30"/>
    </location>
</feature>
<accession>A0A8S9KS92</accession>
<feature type="compositionally biased region" description="Polar residues" evidence="1">
    <location>
        <begin position="17"/>
        <end position="30"/>
    </location>
</feature>
<sequence length="69" mass="7431">MISPSADSPVADPPESHSNPSQLPPQTAENVTEVVDQESPFVSPISLVTKTVRFQTANPIQTHHIPDDT</sequence>
<dbReference type="EMBL" id="QGKW02000717">
    <property type="protein sequence ID" value="KAF2598280.1"/>
    <property type="molecule type" value="Genomic_DNA"/>
</dbReference>
<feature type="compositionally biased region" description="Low complexity" evidence="1">
    <location>
        <begin position="1"/>
        <end position="10"/>
    </location>
</feature>
<protein>
    <submittedName>
        <fullName evidence="3">Uncharacterized protein</fullName>
    </submittedName>
</protein>
<organism evidence="3 4">
    <name type="scientific">Brassica cretica</name>
    <name type="common">Mustard</name>
    <dbReference type="NCBI Taxonomy" id="69181"/>
    <lineage>
        <taxon>Eukaryota</taxon>
        <taxon>Viridiplantae</taxon>
        <taxon>Streptophyta</taxon>
        <taxon>Embryophyta</taxon>
        <taxon>Tracheophyta</taxon>
        <taxon>Spermatophyta</taxon>
        <taxon>Magnoliopsida</taxon>
        <taxon>eudicotyledons</taxon>
        <taxon>Gunneridae</taxon>
        <taxon>Pentapetalae</taxon>
        <taxon>rosids</taxon>
        <taxon>malvids</taxon>
        <taxon>Brassicales</taxon>
        <taxon>Brassicaceae</taxon>
        <taxon>Brassiceae</taxon>
        <taxon>Brassica</taxon>
    </lineage>
</organism>
<reference evidence="3" key="1">
    <citation type="submission" date="2019-12" db="EMBL/GenBank/DDBJ databases">
        <title>Genome sequencing and annotation of Brassica cretica.</title>
        <authorList>
            <person name="Studholme D.J."/>
            <person name="Sarris P.F."/>
        </authorList>
    </citation>
    <scope>NUCLEOTIDE SEQUENCE</scope>
    <source>
        <strain evidence="3">PFS-001/15</strain>
        <strain evidence="2">PFS-102/07</strain>
        <tissue evidence="3">Leaf</tissue>
    </source>
</reference>
<evidence type="ECO:0000313" key="2">
    <source>
        <dbReference type="EMBL" id="KAF2560587.1"/>
    </source>
</evidence>
<gene>
    <name evidence="3" type="ORF">F2Q68_00012083</name>
    <name evidence="2" type="ORF">F2Q70_00018572</name>
</gene>
<evidence type="ECO:0000256" key="1">
    <source>
        <dbReference type="SAM" id="MobiDB-lite"/>
    </source>
</evidence>
<dbReference type="EMBL" id="QGKY02001250">
    <property type="protein sequence ID" value="KAF2560587.1"/>
    <property type="molecule type" value="Genomic_DNA"/>
</dbReference>
<dbReference type="AlphaFoldDB" id="A0A8S9KS92"/>
<comment type="caution">
    <text evidence="3">The sequence shown here is derived from an EMBL/GenBank/DDBJ whole genome shotgun (WGS) entry which is preliminary data.</text>
</comment>
<dbReference type="Proteomes" id="UP000712281">
    <property type="component" value="Unassembled WGS sequence"/>
</dbReference>
<evidence type="ECO:0000313" key="4">
    <source>
        <dbReference type="Proteomes" id="UP000712281"/>
    </source>
</evidence>
<proteinExistence type="predicted"/>